<evidence type="ECO:0000256" key="2">
    <source>
        <dbReference type="ARBA" id="ARBA00012498"/>
    </source>
</evidence>
<evidence type="ECO:0000256" key="3">
    <source>
        <dbReference type="ARBA" id="ARBA00023002"/>
    </source>
</evidence>
<dbReference type="InterPro" id="IPR011057">
    <property type="entry name" value="Mss4-like_sf"/>
</dbReference>
<dbReference type="PROSITE" id="PS51790">
    <property type="entry name" value="MSRB"/>
    <property type="match status" value="1"/>
</dbReference>
<dbReference type="EMBL" id="KK571672">
    <property type="protein sequence ID" value="KFW07802.1"/>
    <property type="molecule type" value="Genomic_DNA"/>
</dbReference>
<dbReference type="PANTHER" id="PTHR10173:SF37">
    <property type="entry name" value="METHIONINE-R-SULFOXIDE REDUCTASE B2, MITOCHONDRIAL"/>
    <property type="match status" value="1"/>
</dbReference>
<dbReference type="Pfam" id="PF01641">
    <property type="entry name" value="SelR"/>
    <property type="match status" value="1"/>
</dbReference>
<sequence>YSSEKKYNSGTGWPSFSEAFGTCGRDESNTNIMRRPSNSLGSTRNEVICKERDAHLGRVFDDGPTPFGQRFCSSRVSLNFK</sequence>
<dbReference type="GO" id="GO:0033745">
    <property type="term" value="F:L-methionine-(R)-S-oxide reductase activity"/>
    <property type="evidence" value="ECO:0007669"/>
    <property type="project" value="UniProtKB-EC"/>
</dbReference>
<dbReference type="Proteomes" id="UP000054232">
    <property type="component" value="Unassembled WGS sequence"/>
</dbReference>
<dbReference type="SUPFAM" id="SSF51316">
    <property type="entry name" value="Mss4-like"/>
    <property type="match status" value="1"/>
</dbReference>
<dbReference type="InterPro" id="IPR002579">
    <property type="entry name" value="Met_Sox_Rdtase_MsrB_dom"/>
</dbReference>
<evidence type="ECO:0000256" key="1">
    <source>
        <dbReference type="ARBA" id="ARBA00007174"/>
    </source>
</evidence>
<evidence type="ECO:0000256" key="4">
    <source>
        <dbReference type="ARBA" id="ARBA00049261"/>
    </source>
</evidence>
<dbReference type="GO" id="GO:0005737">
    <property type="term" value="C:cytoplasm"/>
    <property type="evidence" value="ECO:0007669"/>
    <property type="project" value="TreeGrafter"/>
</dbReference>
<dbReference type="GO" id="GO:0030091">
    <property type="term" value="P:protein repair"/>
    <property type="evidence" value="ECO:0007669"/>
    <property type="project" value="InterPro"/>
</dbReference>
<proteinExistence type="inferred from homology"/>
<feature type="non-terminal residue" evidence="6">
    <location>
        <position position="81"/>
    </location>
</feature>
<comment type="similarity">
    <text evidence="1">Belongs to the MsrB Met sulfoxide reductase family.</text>
</comment>
<dbReference type="GO" id="GO:0033743">
    <property type="term" value="F:peptide-methionine (R)-S-oxide reductase activity"/>
    <property type="evidence" value="ECO:0007669"/>
    <property type="project" value="InterPro"/>
</dbReference>
<keyword evidence="3" id="KW-0560">Oxidoreductase</keyword>
<comment type="catalytic activity">
    <reaction evidence="4">
        <text>[thioredoxin]-disulfide + L-methionine + H2O = L-methionine (R)-S-oxide + [thioredoxin]-dithiol</text>
        <dbReference type="Rhea" id="RHEA:21260"/>
        <dbReference type="Rhea" id="RHEA-COMP:10698"/>
        <dbReference type="Rhea" id="RHEA-COMP:10700"/>
        <dbReference type="ChEBI" id="CHEBI:15377"/>
        <dbReference type="ChEBI" id="CHEBI:29950"/>
        <dbReference type="ChEBI" id="CHEBI:50058"/>
        <dbReference type="ChEBI" id="CHEBI:57844"/>
        <dbReference type="ChEBI" id="CHEBI:58773"/>
        <dbReference type="EC" id="1.8.4.14"/>
    </reaction>
</comment>
<dbReference type="Gene3D" id="2.170.150.20">
    <property type="entry name" value="Peptide methionine sulfoxide reductase"/>
    <property type="match status" value="1"/>
</dbReference>
<evidence type="ECO:0000313" key="7">
    <source>
        <dbReference type="Proteomes" id="UP000054232"/>
    </source>
</evidence>
<gene>
    <name evidence="6" type="ORF">N326_13508</name>
</gene>
<evidence type="ECO:0000313" key="6">
    <source>
        <dbReference type="EMBL" id="KFW07802.1"/>
    </source>
</evidence>
<reference evidence="6 7" key="1">
    <citation type="submission" date="2014-04" db="EMBL/GenBank/DDBJ databases">
        <title>Genome evolution of avian class.</title>
        <authorList>
            <person name="Zhang G."/>
            <person name="Li C."/>
        </authorList>
    </citation>
    <scope>NUCLEOTIDE SEQUENCE [LARGE SCALE GENOMIC DNA]</scope>
    <source>
        <strain evidence="6">BGI_N326</strain>
    </source>
</reference>
<feature type="domain" description="MsrB" evidence="5">
    <location>
        <begin position="1"/>
        <end position="81"/>
    </location>
</feature>
<keyword evidence="7" id="KW-1185">Reference proteome</keyword>
<organism evidence="6 7">
    <name type="scientific">Eurypyga helias</name>
    <name type="common">Sunbittern</name>
    <name type="synonym">Ardea helias</name>
    <dbReference type="NCBI Taxonomy" id="54383"/>
    <lineage>
        <taxon>Eukaryota</taxon>
        <taxon>Metazoa</taxon>
        <taxon>Chordata</taxon>
        <taxon>Craniata</taxon>
        <taxon>Vertebrata</taxon>
        <taxon>Euteleostomi</taxon>
        <taxon>Archelosauria</taxon>
        <taxon>Archosauria</taxon>
        <taxon>Dinosauria</taxon>
        <taxon>Saurischia</taxon>
        <taxon>Theropoda</taxon>
        <taxon>Coelurosauria</taxon>
        <taxon>Aves</taxon>
        <taxon>Neognathae</taxon>
        <taxon>Neoaves</taxon>
        <taxon>Phaethontimorphae</taxon>
        <taxon>Eurypygiformes</taxon>
        <taxon>Eurypygidae</taxon>
        <taxon>Eurypyga</taxon>
    </lineage>
</organism>
<dbReference type="GO" id="GO:0006979">
    <property type="term" value="P:response to oxidative stress"/>
    <property type="evidence" value="ECO:0007669"/>
    <property type="project" value="InterPro"/>
</dbReference>
<dbReference type="InterPro" id="IPR028427">
    <property type="entry name" value="Met_Sox_Rdtase_MsrB"/>
</dbReference>
<evidence type="ECO:0000259" key="5">
    <source>
        <dbReference type="PROSITE" id="PS51790"/>
    </source>
</evidence>
<dbReference type="AlphaFoldDB" id="A0A093J7C1"/>
<accession>A0A093J7C1</accession>
<feature type="non-terminal residue" evidence="6">
    <location>
        <position position="1"/>
    </location>
</feature>
<protein>
    <recommendedName>
        <fullName evidence="2">L-methionine (R)-S-oxide reductase</fullName>
        <ecNumber evidence="2">1.8.4.14</ecNumber>
    </recommendedName>
</protein>
<name>A0A093J7C1_EURHL</name>
<dbReference type="EC" id="1.8.4.14" evidence="2"/>
<dbReference type="PANTHER" id="PTHR10173">
    <property type="entry name" value="METHIONINE SULFOXIDE REDUCTASE"/>
    <property type="match status" value="1"/>
</dbReference>